<dbReference type="Proteomes" id="UP001500443">
    <property type="component" value="Unassembled WGS sequence"/>
</dbReference>
<organism evidence="3 4">
    <name type="scientific">Streptomyces synnematoformans</name>
    <dbReference type="NCBI Taxonomy" id="415721"/>
    <lineage>
        <taxon>Bacteria</taxon>
        <taxon>Bacillati</taxon>
        <taxon>Actinomycetota</taxon>
        <taxon>Actinomycetes</taxon>
        <taxon>Kitasatosporales</taxon>
        <taxon>Streptomycetaceae</taxon>
        <taxon>Streptomyces</taxon>
    </lineage>
</organism>
<feature type="compositionally biased region" description="Pro residues" evidence="2">
    <location>
        <begin position="249"/>
        <end position="259"/>
    </location>
</feature>
<feature type="region of interest" description="Disordered" evidence="2">
    <location>
        <begin position="1"/>
        <end position="137"/>
    </location>
</feature>
<evidence type="ECO:0000256" key="2">
    <source>
        <dbReference type="SAM" id="MobiDB-lite"/>
    </source>
</evidence>
<protein>
    <recommendedName>
        <fullName evidence="5">DUF4355 domain-containing protein</fullName>
    </recommendedName>
</protein>
<name>A0ABN2XBU6_9ACTN</name>
<comment type="caution">
    <text evidence="3">The sequence shown here is derived from an EMBL/GenBank/DDBJ whole genome shotgun (WGS) entry which is preliminary data.</text>
</comment>
<evidence type="ECO:0000313" key="3">
    <source>
        <dbReference type="EMBL" id="GAA2108146.1"/>
    </source>
</evidence>
<accession>A0ABN2XBU6</accession>
<gene>
    <name evidence="3" type="ORF">GCM10009802_03800</name>
</gene>
<feature type="compositionally biased region" description="Pro residues" evidence="2">
    <location>
        <begin position="73"/>
        <end position="86"/>
    </location>
</feature>
<proteinExistence type="predicted"/>
<dbReference type="EMBL" id="BAAAPF010000003">
    <property type="protein sequence ID" value="GAA2108146.1"/>
    <property type="molecule type" value="Genomic_DNA"/>
</dbReference>
<keyword evidence="4" id="KW-1185">Reference proteome</keyword>
<sequence>MGSRRPRRLHLPPHLTPLIFPARPHPPALPGRRQATPHGPAPGPPPWRAIPISAAPRPTGCAPTPTRESPMATPTPPPAAPEPVAQPPAAAAPAAPPAPPPPPAAPPPAPAAAPAPPPAAAPPNGGQPEPQDWEAEAEKWKALARKHEKQHLGALGFKSKDEIEDLRAAAKKYAEFEEAQKTEIEKATDRAQQYEQQLAAERAANARLMAAATHGIPPELIELLGSGSHEEINARAEVLAERLNKTAAPAPPAAGPAPQRPVESLTPGAAPASTPAADPDAWIRKLAGR</sequence>
<evidence type="ECO:0008006" key="5">
    <source>
        <dbReference type="Google" id="ProtNLM"/>
    </source>
</evidence>
<feature type="compositionally biased region" description="Low complexity" evidence="2">
    <location>
        <begin position="266"/>
        <end position="280"/>
    </location>
</feature>
<feature type="compositionally biased region" description="Basic residues" evidence="2">
    <location>
        <begin position="1"/>
        <end position="11"/>
    </location>
</feature>
<feature type="coiled-coil region" evidence="1">
    <location>
        <begin position="177"/>
        <end position="211"/>
    </location>
</feature>
<keyword evidence="1" id="KW-0175">Coiled coil</keyword>
<evidence type="ECO:0000256" key="1">
    <source>
        <dbReference type="SAM" id="Coils"/>
    </source>
</evidence>
<feature type="compositionally biased region" description="Pro residues" evidence="2">
    <location>
        <begin position="39"/>
        <end position="48"/>
    </location>
</feature>
<reference evidence="3 4" key="1">
    <citation type="journal article" date="2019" name="Int. J. Syst. Evol. Microbiol.">
        <title>The Global Catalogue of Microorganisms (GCM) 10K type strain sequencing project: providing services to taxonomists for standard genome sequencing and annotation.</title>
        <authorList>
            <consortium name="The Broad Institute Genomics Platform"/>
            <consortium name="The Broad Institute Genome Sequencing Center for Infectious Disease"/>
            <person name="Wu L."/>
            <person name="Ma J."/>
        </authorList>
    </citation>
    <scope>NUCLEOTIDE SEQUENCE [LARGE SCALE GENOMIC DNA]</scope>
    <source>
        <strain evidence="3 4">JCM 15481</strain>
    </source>
</reference>
<feature type="compositionally biased region" description="Pro residues" evidence="2">
    <location>
        <begin position="94"/>
        <end position="121"/>
    </location>
</feature>
<feature type="region of interest" description="Disordered" evidence="2">
    <location>
        <begin position="245"/>
        <end position="289"/>
    </location>
</feature>
<evidence type="ECO:0000313" key="4">
    <source>
        <dbReference type="Proteomes" id="UP001500443"/>
    </source>
</evidence>